<dbReference type="Gene3D" id="3.40.50.1820">
    <property type="entry name" value="alpha/beta hydrolase"/>
    <property type="match status" value="1"/>
</dbReference>
<dbReference type="Proteomes" id="UP000332515">
    <property type="component" value="Unassembled WGS sequence"/>
</dbReference>
<dbReference type="InterPro" id="IPR050266">
    <property type="entry name" value="AB_hydrolase_sf"/>
</dbReference>
<gene>
    <name evidence="2" type="ORF">F0357_18385</name>
</gene>
<organism evidence="2 3">
    <name type="scientific">Segnochrobactrum spirostomi</name>
    <dbReference type="NCBI Taxonomy" id="2608987"/>
    <lineage>
        <taxon>Bacteria</taxon>
        <taxon>Pseudomonadati</taxon>
        <taxon>Pseudomonadota</taxon>
        <taxon>Alphaproteobacteria</taxon>
        <taxon>Hyphomicrobiales</taxon>
        <taxon>Segnochrobactraceae</taxon>
        <taxon>Segnochrobactrum</taxon>
    </lineage>
</organism>
<evidence type="ECO:0000259" key="1">
    <source>
        <dbReference type="Pfam" id="PF00561"/>
    </source>
</evidence>
<comment type="caution">
    <text evidence="2">The sequence shown here is derived from an EMBL/GenBank/DDBJ whole genome shotgun (WGS) entry which is preliminary data.</text>
</comment>
<name>A0A6A7Y7A8_9HYPH</name>
<proteinExistence type="predicted"/>
<dbReference type="EMBL" id="VWNA01000001">
    <property type="protein sequence ID" value="MQT14585.1"/>
    <property type="molecule type" value="Genomic_DNA"/>
</dbReference>
<keyword evidence="2" id="KW-0378">Hydrolase</keyword>
<dbReference type="GO" id="GO:0016020">
    <property type="term" value="C:membrane"/>
    <property type="evidence" value="ECO:0007669"/>
    <property type="project" value="TreeGrafter"/>
</dbReference>
<protein>
    <submittedName>
        <fullName evidence="2">Alpha/beta fold hydrolase</fullName>
    </submittedName>
</protein>
<dbReference type="Pfam" id="PF00561">
    <property type="entry name" value="Abhydrolase_1"/>
    <property type="match status" value="1"/>
</dbReference>
<dbReference type="RefSeq" id="WP_153485619.1">
    <property type="nucleotide sequence ID" value="NZ_VWNA01000001.1"/>
</dbReference>
<accession>A0A6A7Y7A8</accession>
<reference evidence="2 3" key="1">
    <citation type="submission" date="2019-09" db="EMBL/GenBank/DDBJ databases">
        <title>Segnochrobactrum spirostomi gen. nov., sp. nov., isolated from the ciliate Spirostomum cf. yagiui and description of a novel family, Segnochrobactraceae fam. nov. within the order Rhizobiales of the class Alphaproteobacteria.</title>
        <authorList>
            <person name="Akter S."/>
            <person name="Shazib S.U.A."/>
            <person name="Shin M.K."/>
        </authorList>
    </citation>
    <scope>NUCLEOTIDE SEQUENCE [LARGE SCALE GENOMIC DNA]</scope>
    <source>
        <strain evidence="2 3">Sp-1</strain>
    </source>
</reference>
<keyword evidence="3" id="KW-1185">Reference proteome</keyword>
<evidence type="ECO:0000313" key="3">
    <source>
        <dbReference type="Proteomes" id="UP000332515"/>
    </source>
</evidence>
<dbReference type="InterPro" id="IPR029058">
    <property type="entry name" value="AB_hydrolase_fold"/>
</dbReference>
<sequence length="259" mass="26890">MTTVSTARIVAEVTGEGRAVVLIHGLGGSSNTWTPQLPALGPRRAIRVDLPGSARSPVPHEPPSIESFAADVAAAVRTLGVERAHFVGHSLGTLVCQRIAVDDPGLVQSLALFGALTEPPEAARTGLANRARTARGGDLAGIADQIAANAVAARSREANPVITAFVRESVMRQPPEGYAKSCEALAAATAVDVRLISVPTLLMTGEADVVAPPAMARALGDRIAGASVTIVPDCGHWITVEKPEIVNRALGEFLNRAER</sequence>
<dbReference type="PANTHER" id="PTHR43798">
    <property type="entry name" value="MONOACYLGLYCEROL LIPASE"/>
    <property type="match status" value="1"/>
</dbReference>
<evidence type="ECO:0000313" key="2">
    <source>
        <dbReference type="EMBL" id="MQT14585.1"/>
    </source>
</evidence>
<dbReference type="SUPFAM" id="SSF53474">
    <property type="entry name" value="alpha/beta-Hydrolases"/>
    <property type="match status" value="1"/>
</dbReference>
<dbReference type="AlphaFoldDB" id="A0A6A7Y7A8"/>
<dbReference type="PRINTS" id="PR00412">
    <property type="entry name" value="EPOXHYDRLASE"/>
</dbReference>
<dbReference type="InterPro" id="IPR000639">
    <property type="entry name" value="Epox_hydrolase-like"/>
</dbReference>
<dbReference type="PANTHER" id="PTHR43798:SF33">
    <property type="entry name" value="HYDROLASE, PUTATIVE (AFU_ORTHOLOGUE AFUA_2G14860)-RELATED"/>
    <property type="match status" value="1"/>
</dbReference>
<feature type="domain" description="AB hydrolase-1" evidence="1">
    <location>
        <begin position="19"/>
        <end position="243"/>
    </location>
</feature>
<dbReference type="InterPro" id="IPR000073">
    <property type="entry name" value="AB_hydrolase_1"/>
</dbReference>
<dbReference type="GO" id="GO:0016787">
    <property type="term" value="F:hydrolase activity"/>
    <property type="evidence" value="ECO:0007669"/>
    <property type="project" value="UniProtKB-KW"/>
</dbReference>